<dbReference type="OrthoDB" id="10346186at2759"/>
<sequence length="124" mass="13435">MPWIRLASRTTVLRGSLANKQKLFDLTNPIATLSSRHPPVQCTTPVLTQQPSSCQHRIPQPVGFSPSHTHGNCHGCDMPPCDLARRISLQSWVLSHDIGGRQVYVGPTGNQHLPGGLALARTTG</sequence>
<evidence type="ECO:0000313" key="1">
    <source>
        <dbReference type="EMBL" id="OHE90421.1"/>
    </source>
</evidence>
<dbReference type="AlphaFoldDB" id="A0A1G4AMS2"/>
<dbReference type="EMBL" id="MJBS01000263">
    <property type="protein sequence ID" value="OHE90421.1"/>
    <property type="molecule type" value="Genomic_DNA"/>
</dbReference>
<keyword evidence="2" id="KW-1185">Reference proteome</keyword>
<comment type="caution">
    <text evidence="1">The sequence shown here is derived from an EMBL/GenBank/DDBJ whole genome shotgun (WGS) entry which is preliminary data.</text>
</comment>
<name>A0A1G4AMS2_9PEZI</name>
<accession>A0A1G4AMS2</accession>
<dbReference type="Proteomes" id="UP000176998">
    <property type="component" value="Unassembled WGS sequence"/>
</dbReference>
<dbReference type="GeneID" id="34567402"/>
<protein>
    <submittedName>
        <fullName evidence="1">Uncharacterized protein</fullName>
    </submittedName>
</protein>
<organism evidence="1 2">
    <name type="scientific">Colletotrichum orchidophilum</name>
    <dbReference type="NCBI Taxonomy" id="1209926"/>
    <lineage>
        <taxon>Eukaryota</taxon>
        <taxon>Fungi</taxon>
        <taxon>Dikarya</taxon>
        <taxon>Ascomycota</taxon>
        <taxon>Pezizomycotina</taxon>
        <taxon>Sordariomycetes</taxon>
        <taxon>Hypocreomycetidae</taxon>
        <taxon>Glomerellales</taxon>
        <taxon>Glomerellaceae</taxon>
        <taxon>Colletotrichum</taxon>
    </lineage>
</organism>
<gene>
    <name evidence="1" type="ORF">CORC01_14281</name>
</gene>
<reference evidence="1 2" key="1">
    <citation type="submission" date="2016-09" db="EMBL/GenBank/DDBJ databases">
        <authorList>
            <person name="Capua I."/>
            <person name="De Benedictis P."/>
            <person name="Joannis T."/>
            <person name="Lombin L.H."/>
            <person name="Cattoli G."/>
        </authorList>
    </citation>
    <scope>NUCLEOTIDE SEQUENCE [LARGE SCALE GENOMIC DNA]</scope>
    <source>
        <strain evidence="1 2">IMI 309357</strain>
    </source>
</reference>
<dbReference type="RefSeq" id="XP_022467598.1">
    <property type="nucleotide sequence ID" value="XM_022625892.1"/>
</dbReference>
<proteinExistence type="predicted"/>
<evidence type="ECO:0000313" key="2">
    <source>
        <dbReference type="Proteomes" id="UP000176998"/>
    </source>
</evidence>